<dbReference type="Gene3D" id="3.40.630.30">
    <property type="match status" value="1"/>
</dbReference>
<feature type="domain" description="N-acetyltransferase" evidence="3">
    <location>
        <begin position="2"/>
        <end position="159"/>
    </location>
</feature>
<dbReference type="Proteomes" id="UP000195437">
    <property type="component" value="Chromosome"/>
</dbReference>
<dbReference type="PANTHER" id="PTHR43420">
    <property type="entry name" value="ACETYLTRANSFERASE"/>
    <property type="match status" value="1"/>
</dbReference>
<keyword evidence="1" id="KW-0808">Transferase</keyword>
<keyword evidence="2" id="KW-0012">Acyltransferase</keyword>
<dbReference type="AlphaFoldDB" id="A0A1Y0IPJ9"/>
<sequence>MSKFRLVQPEEDRATIVQFFTDISEAEAAEGDIHFNEEDYIQFAKQKAADLPEGFVLLEDDGHTVGELVLRRAQYEEREIGYLSFIYVIPEGRGKGYSQQLLAYAETLFTKLGLPEYHLRVAQANARAIRFYEKHGFHKLAEETNSLQQLCWRMGKAIQ</sequence>
<evidence type="ECO:0000259" key="3">
    <source>
        <dbReference type="PROSITE" id="PS51186"/>
    </source>
</evidence>
<dbReference type="GO" id="GO:0016747">
    <property type="term" value="F:acyltransferase activity, transferring groups other than amino-acyl groups"/>
    <property type="evidence" value="ECO:0007669"/>
    <property type="project" value="InterPro"/>
</dbReference>
<dbReference type="OrthoDB" id="185406at2"/>
<name>A0A1Y0IPJ9_9BACL</name>
<evidence type="ECO:0000313" key="4">
    <source>
        <dbReference type="EMBL" id="ARU61244.1"/>
    </source>
</evidence>
<dbReference type="CDD" id="cd04301">
    <property type="entry name" value="NAT_SF"/>
    <property type="match status" value="1"/>
</dbReference>
<protein>
    <recommendedName>
        <fullName evidence="3">N-acetyltransferase domain-containing protein</fullName>
    </recommendedName>
</protein>
<evidence type="ECO:0000256" key="2">
    <source>
        <dbReference type="ARBA" id="ARBA00023315"/>
    </source>
</evidence>
<dbReference type="SUPFAM" id="SSF55729">
    <property type="entry name" value="Acyl-CoA N-acyltransferases (Nat)"/>
    <property type="match status" value="1"/>
</dbReference>
<dbReference type="EMBL" id="CP021434">
    <property type="protein sequence ID" value="ARU61244.1"/>
    <property type="molecule type" value="Genomic_DNA"/>
</dbReference>
<dbReference type="KEGG" id="tum:CBW65_09745"/>
<reference evidence="5" key="1">
    <citation type="submission" date="2017-05" db="EMBL/GenBank/DDBJ databases">
        <authorList>
            <person name="Sung H."/>
        </authorList>
    </citation>
    <scope>NUCLEOTIDE SEQUENCE [LARGE SCALE GENOMIC DNA]</scope>
    <source>
        <strain evidence="5">AR23208</strain>
    </source>
</reference>
<evidence type="ECO:0000313" key="5">
    <source>
        <dbReference type="Proteomes" id="UP000195437"/>
    </source>
</evidence>
<evidence type="ECO:0000256" key="1">
    <source>
        <dbReference type="ARBA" id="ARBA00022679"/>
    </source>
</evidence>
<dbReference type="RefSeq" id="WP_087456626.1">
    <property type="nucleotide sequence ID" value="NZ_CP021434.1"/>
</dbReference>
<dbReference type="InterPro" id="IPR050680">
    <property type="entry name" value="YpeA/RimI_acetyltransf"/>
</dbReference>
<organism evidence="4 5">
    <name type="scientific">Tumebacillus avium</name>
    <dbReference type="NCBI Taxonomy" id="1903704"/>
    <lineage>
        <taxon>Bacteria</taxon>
        <taxon>Bacillati</taxon>
        <taxon>Bacillota</taxon>
        <taxon>Bacilli</taxon>
        <taxon>Bacillales</taxon>
        <taxon>Alicyclobacillaceae</taxon>
        <taxon>Tumebacillus</taxon>
    </lineage>
</organism>
<dbReference type="InterPro" id="IPR016181">
    <property type="entry name" value="Acyl_CoA_acyltransferase"/>
</dbReference>
<dbReference type="InterPro" id="IPR000182">
    <property type="entry name" value="GNAT_dom"/>
</dbReference>
<proteinExistence type="predicted"/>
<dbReference type="PROSITE" id="PS51186">
    <property type="entry name" value="GNAT"/>
    <property type="match status" value="1"/>
</dbReference>
<accession>A0A1Y0IPJ9</accession>
<gene>
    <name evidence="4" type="ORF">CBW65_09745</name>
</gene>
<dbReference type="Pfam" id="PF00583">
    <property type="entry name" value="Acetyltransf_1"/>
    <property type="match status" value="1"/>
</dbReference>
<keyword evidence="5" id="KW-1185">Reference proteome</keyword>